<accession>A0A3M9NSH1</accession>
<comment type="caution">
    <text evidence="9">The sequence shown here is derived from an EMBL/GenBank/DDBJ whole genome shotgun (WGS) entry which is preliminary data.</text>
</comment>
<evidence type="ECO:0000256" key="1">
    <source>
        <dbReference type="ARBA" id="ARBA00004571"/>
    </source>
</evidence>
<proteinExistence type="inferred from homology"/>
<dbReference type="AlphaFoldDB" id="A0A3M9NSH1"/>
<organism evidence="9 10">
    <name type="scientific">Hanamia caeni</name>
    <dbReference type="NCBI Taxonomy" id="2294116"/>
    <lineage>
        <taxon>Bacteria</taxon>
        <taxon>Pseudomonadati</taxon>
        <taxon>Bacteroidota</taxon>
        <taxon>Chitinophagia</taxon>
        <taxon>Chitinophagales</taxon>
        <taxon>Chitinophagaceae</taxon>
        <taxon>Hanamia</taxon>
    </lineage>
</organism>
<dbReference type="Gene3D" id="2.40.170.20">
    <property type="entry name" value="TonB-dependent receptor, beta-barrel domain"/>
    <property type="match status" value="1"/>
</dbReference>
<evidence type="ECO:0000256" key="5">
    <source>
        <dbReference type="ARBA" id="ARBA00023136"/>
    </source>
</evidence>
<gene>
    <name evidence="9" type="ORF">EFY79_01525</name>
</gene>
<comment type="similarity">
    <text evidence="7">Belongs to the TonB-dependent receptor family.</text>
</comment>
<feature type="domain" description="TonB-dependent receptor plug" evidence="8">
    <location>
        <begin position="129"/>
        <end position="233"/>
    </location>
</feature>
<evidence type="ECO:0000256" key="6">
    <source>
        <dbReference type="ARBA" id="ARBA00023237"/>
    </source>
</evidence>
<dbReference type="InterPro" id="IPR023996">
    <property type="entry name" value="TonB-dep_OMP_SusC/RagA"/>
</dbReference>
<dbReference type="Gene3D" id="2.170.130.10">
    <property type="entry name" value="TonB-dependent receptor, plug domain"/>
    <property type="match status" value="1"/>
</dbReference>
<dbReference type="InterPro" id="IPR036942">
    <property type="entry name" value="Beta-barrel_TonB_sf"/>
</dbReference>
<sequence>MRKFTYENRLTWRIPFFKRFYVLLFMVFGFSASSFCQQMVTGKVTGADNAGLAGVTVQVKGSSSSTQTDNSGSFTINASANATLIFSYVGMATQEVSIDGRSQIDVRLSPSAQSLSDVVVVGYGTQKRSSLTSSISSVKGSEIARQPVSDISNALGGRVTGVLFSQASGQAGNDAAQIMIRGKGTNGNASPLYIVDGIPRNYSQIDPNDIESISILKDAAAVAPYGMGGANGVILVTTKRGKTGKPVLTYDGYVGMQNPTVITQFINSYQYATLKNVAAVNSGATEMPYSPSDLQKYKDHSDPDGHPNFNPIADMVQKNYLQTGHNLSIGGGSDIIKYSAGLGFFSQDGMFPGIKYKRYNLSGSMDIQATKTTTVSLSLNGRVEQRNLTGAGFNSQSLFENLINTTSISTPKIYSNGDYPYLYAYFYDNPSYQIITGNTMLTQFSINQKLPVKGLSIKVVGAYDLNPFDPYNTTNNGIASLTRSWSAPLSFYQYDTTTKEYLPVPVTTSPSFNEAYHQTQAFTYQGYINYSGTFGKSAITGLVVGEARNTKSLMFNAGRINYNLSIPELFAGGTGSTDLSNSGRSTGSKQRSLVYRITYGFDNKYLFEATGRYDGNYYFAPGKRFGFFPAFSAGWRISQENFMANVKWINELKIRGSWGQSGNLAGSPFQYQSGFTLYGTSAILNGAQTQGLYENTEPNPNITWERATKSDIGLEARLFNNLINLEADYFHERRGNMLLTPNVVVPAEYGIGLAQENAGVMVNDGFEVSASSNYSVSKDLRVGLSANFSYAKNKLIQIFENHSTYDFPNLRQTGRPLGTQFGYKALGYFTDADFASAGVLKEGIPTQTWSPLAPGDIRYADISGPNGKPDGTITSYDMVPLGAPNYPQIVYGIAPSVSYKGFELTLLFQGAGQRSLQITNTAAWAFDNNKNAPVTVLDYWTETNQNASYPRMTTTPSVNNTQVSSFWQQDLSYLRLRTGILGYTFPASFSKKIGMSMLNVYLSGQNLFTWTKVKNFDPEISNGRGWYFPTQKVVTAGLKVQF</sequence>
<dbReference type="InterPro" id="IPR037066">
    <property type="entry name" value="Plug_dom_sf"/>
</dbReference>
<keyword evidence="9" id="KW-0675">Receptor</keyword>
<evidence type="ECO:0000256" key="4">
    <source>
        <dbReference type="ARBA" id="ARBA00022692"/>
    </source>
</evidence>
<evidence type="ECO:0000313" key="9">
    <source>
        <dbReference type="EMBL" id="RNI40008.1"/>
    </source>
</evidence>
<dbReference type="RefSeq" id="WP_123118899.1">
    <property type="nucleotide sequence ID" value="NZ_RJJR01000001.1"/>
</dbReference>
<dbReference type="EMBL" id="RJJR01000001">
    <property type="protein sequence ID" value="RNI40008.1"/>
    <property type="molecule type" value="Genomic_DNA"/>
</dbReference>
<dbReference type="InterPro" id="IPR008969">
    <property type="entry name" value="CarboxyPept-like_regulatory"/>
</dbReference>
<dbReference type="FunFam" id="2.170.130.10:FF:000003">
    <property type="entry name" value="SusC/RagA family TonB-linked outer membrane protein"/>
    <property type="match status" value="1"/>
</dbReference>
<keyword evidence="2 7" id="KW-0813">Transport</keyword>
<keyword evidence="4 7" id="KW-0812">Transmembrane</keyword>
<keyword evidence="5 7" id="KW-0472">Membrane</keyword>
<dbReference type="Proteomes" id="UP000267223">
    <property type="component" value="Unassembled WGS sequence"/>
</dbReference>
<keyword evidence="3 7" id="KW-1134">Transmembrane beta strand</keyword>
<dbReference type="InterPro" id="IPR012910">
    <property type="entry name" value="Plug_dom"/>
</dbReference>
<dbReference type="Pfam" id="PF13715">
    <property type="entry name" value="CarbopepD_reg_2"/>
    <property type="match status" value="1"/>
</dbReference>
<keyword evidence="10" id="KW-1185">Reference proteome</keyword>
<dbReference type="NCBIfam" id="TIGR04057">
    <property type="entry name" value="SusC_RagA_signa"/>
    <property type="match status" value="1"/>
</dbReference>
<evidence type="ECO:0000256" key="3">
    <source>
        <dbReference type="ARBA" id="ARBA00022452"/>
    </source>
</evidence>
<protein>
    <submittedName>
        <fullName evidence="9">TonB-dependent receptor</fullName>
    </submittedName>
</protein>
<dbReference type="PROSITE" id="PS52016">
    <property type="entry name" value="TONB_DEPENDENT_REC_3"/>
    <property type="match status" value="1"/>
</dbReference>
<dbReference type="SUPFAM" id="SSF49464">
    <property type="entry name" value="Carboxypeptidase regulatory domain-like"/>
    <property type="match status" value="1"/>
</dbReference>
<dbReference type="GO" id="GO:0009279">
    <property type="term" value="C:cell outer membrane"/>
    <property type="evidence" value="ECO:0007669"/>
    <property type="project" value="UniProtKB-SubCell"/>
</dbReference>
<name>A0A3M9NSH1_9BACT</name>
<evidence type="ECO:0000313" key="10">
    <source>
        <dbReference type="Proteomes" id="UP000267223"/>
    </source>
</evidence>
<evidence type="ECO:0000256" key="7">
    <source>
        <dbReference type="PROSITE-ProRule" id="PRU01360"/>
    </source>
</evidence>
<evidence type="ECO:0000259" key="8">
    <source>
        <dbReference type="Pfam" id="PF07715"/>
    </source>
</evidence>
<dbReference type="Gene3D" id="2.60.40.1120">
    <property type="entry name" value="Carboxypeptidase-like, regulatory domain"/>
    <property type="match status" value="1"/>
</dbReference>
<dbReference type="NCBIfam" id="TIGR04056">
    <property type="entry name" value="OMP_RagA_SusC"/>
    <property type="match status" value="1"/>
</dbReference>
<evidence type="ECO:0000256" key="2">
    <source>
        <dbReference type="ARBA" id="ARBA00022448"/>
    </source>
</evidence>
<dbReference type="InterPro" id="IPR039426">
    <property type="entry name" value="TonB-dep_rcpt-like"/>
</dbReference>
<dbReference type="SUPFAM" id="SSF56935">
    <property type="entry name" value="Porins"/>
    <property type="match status" value="1"/>
</dbReference>
<dbReference type="OrthoDB" id="601301at2"/>
<keyword evidence="6 7" id="KW-0998">Cell outer membrane</keyword>
<dbReference type="InterPro" id="IPR023997">
    <property type="entry name" value="TonB-dep_OMP_SusC/RagA_CS"/>
</dbReference>
<reference evidence="9 10" key="1">
    <citation type="submission" date="2018-11" db="EMBL/GenBank/DDBJ databases">
        <title>Draft genome sequence of Ferruginibacter sp. BO-59.</title>
        <authorList>
            <person name="Im W.T."/>
        </authorList>
    </citation>
    <scope>NUCLEOTIDE SEQUENCE [LARGE SCALE GENOMIC DNA]</scope>
    <source>
        <strain evidence="9 10">BO-59</strain>
    </source>
</reference>
<dbReference type="Pfam" id="PF07715">
    <property type="entry name" value="Plug"/>
    <property type="match status" value="1"/>
</dbReference>
<comment type="subcellular location">
    <subcellularLocation>
        <location evidence="1 7">Cell outer membrane</location>
        <topology evidence="1 7">Multi-pass membrane protein</topology>
    </subcellularLocation>
</comment>